<dbReference type="PROSITE" id="PS52016">
    <property type="entry name" value="TONB_DEPENDENT_REC_3"/>
    <property type="match status" value="1"/>
</dbReference>
<evidence type="ECO:0000313" key="3">
    <source>
        <dbReference type="EMBL" id="MBN7815638.1"/>
    </source>
</evidence>
<evidence type="ECO:0000256" key="1">
    <source>
        <dbReference type="PROSITE-ProRule" id="PRU01360"/>
    </source>
</evidence>
<keyword evidence="4" id="KW-1185">Reference proteome</keyword>
<comment type="similarity">
    <text evidence="1">Belongs to the TonB-dependent receptor family.</text>
</comment>
<accession>A0ABS3CEV5</accession>
<dbReference type="RefSeq" id="WP_206586295.1">
    <property type="nucleotide sequence ID" value="NZ_JAFKCU010000002.1"/>
</dbReference>
<comment type="subcellular location">
    <subcellularLocation>
        <location evidence="1">Cell outer membrane</location>
        <topology evidence="1">Multi-pass membrane protein</topology>
    </subcellularLocation>
</comment>
<gene>
    <name evidence="3" type="ORF">J0A69_09370</name>
</gene>
<dbReference type="EMBL" id="JAFKCU010000002">
    <property type="protein sequence ID" value="MBN7815638.1"/>
    <property type="molecule type" value="Genomic_DNA"/>
</dbReference>
<dbReference type="InterPro" id="IPR039426">
    <property type="entry name" value="TonB-dep_rcpt-like"/>
</dbReference>
<organism evidence="3 4">
    <name type="scientific">Algoriphagus pacificus</name>
    <dbReference type="NCBI Taxonomy" id="2811234"/>
    <lineage>
        <taxon>Bacteria</taxon>
        <taxon>Pseudomonadati</taxon>
        <taxon>Bacteroidota</taxon>
        <taxon>Cytophagia</taxon>
        <taxon>Cytophagales</taxon>
        <taxon>Cyclobacteriaceae</taxon>
        <taxon>Algoriphagus</taxon>
    </lineage>
</organism>
<sequence length="892" mass="97931">MRKQLLLLIVFLTSANSISLFGQETLPQKIQSYFETYQKEYPVEKAYLHLDKNTYTLGEDLWFSAYLTAGSSQIPSPLSSTLYVDLFDGDGLLIEQKIIRLESGRGKGDFTFPAFGKPGIYQLKAYTSWMRNFGEEYFFNSKINVVDGAGGSFLPKIDFTSISAADGKVTYKADLIVIDSEGNPLAGKTVEIIAKAGDDELYKQELPLNSQGQVSFTFTIPEKANPSQHLELTFMENESYSVTQKLRLPYSLTLADIQFLPEGGHSVIGKKSIFGFRAIYPDGMPADIQGLIEGSDVSFESNFAGLGKFEFTPSQSSYPVKITEKTTTQEISIDLSKIDPQGLVMQVVNNPAASYLTAFVQGESDSNSLLLVSQTRGIINYMIQGTLANGVWGVRIPKENLISGINQITVMSEEGKPLLERLVFIQKEDQIQVDIAKNGNITPREKISLNLKSTFTGTPNPGSFSVAVLDAAQVNESELEAGDIFSTLLLTSDLSAEIYQPGRYFKDNSSETQEALDLVMLTHGWRRFEWSDVLAGDFPKVEQFIERGINIEGQVSDAEDTKKGLSGGKITALVGEGIEIVSSEYGPNGRFIFRDLDYLDSASVTITAEDSRLKNFVNVSVIQPEPVFNSIEGNYTREVIWPEGLVATYRERMMMQQLNKEKDIVDLEGVTVEAKTIEREEEEIKKIYGSGDVTLDPEKIPSSVGFTNVFQLIQGRVSGVQVFVSGLDVNVTIRGVGSLGGSGTQPLYLLDNIPVDASTLLTISPRDVSNVDVFKDPAKTAIFGAQGANGVIAVYTKTGAGIGKSVGGTLVTKYGGYAVSREFYLPKYDTKTVENAIKDARATIYWNPLVDTGENGETLLEFYNTDIASEQIIIVEGIDPEGRLGRAVRILK</sequence>
<dbReference type="Gene3D" id="2.170.130.10">
    <property type="entry name" value="TonB-dependent receptor, plug domain"/>
    <property type="match status" value="1"/>
</dbReference>
<proteinExistence type="inferred from homology"/>
<protein>
    <submittedName>
        <fullName evidence="3">TonB-dependent receptor plug domain-containing protein</fullName>
    </submittedName>
</protein>
<keyword evidence="1" id="KW-1134">Transmembrane beta strand</keyword>
<name>A0ABS3CEV5_9BACT</name>
<feature type="signal peptide" evidence="2">
    <location>
        <begin position="1"/>
        <end position="22"/>
    </location>
</feature>
<keyword evidence="1" id="KW-0472">Membrane</keyword>
<evidence type="ECO:0000313" key="4">
    <source>
        <dbReference type="Proteomes" id="UP000664480"/>
    </source>
</evidence>
<keyword evidence="3" id="KW-0675">Receptor</keyword>
<keyword evidence="2" id="KW-0732">Signal</keyword>
<dbReference type="Proteomes" id="UP000664480">
    <property type="component" value="Unassembled WGS sequence"/>
</dbReference>
<evidence type="ECO:0000256" key="2">
    <source>
        <dbReference type="SAM" id="SignalP"/>
    </source>
</evidence>
<keyword evidence="1" id="KW-0998">Cell outer membrane</keyword>
<dbReference type="SUPFAM" id="SSF56935">
    <property type="entry name" value="Porins"/>
    <property type="match status" value="1"/>
</dbReference>
<keyword evidence="1" id="KW-0813">Transport</keyword>
<feature type="chain" id="PRO_5046744306" evidence="2">
    <location>
        <begin position="23"/>
        <end position="892"/>
    </location>
</feature>
<keyword evidence="1" id="KW-0812">Transmembrane</keyword>
<reference evidence="3 4" key="1">
    <citation type="submission" date="2021-03" db="EMBL/GenBank/DDBJ databases">
        <title>novel species isolated from a fishpond in China.</title>
        <authorList>
            <person name="Lu H."/>
            <person name="Cai Z."/>
        </authorList>
    </citation>
    <scope>NUCLEOTIDE SEQUENCE [LARGE SCALE GENOMIC DNA]</scope>
    <source>
        <strain evidence="3 4">YJ13C</strain>
    </source>
</reference>
<dbReference type="InterPro" id="IPR037066">
    <property type="entry name" value="Plug_dom_sf"/>
</dbReference>
<comment type="caution">
    <text evidence="3">The sequence shown here is derived from an EMBL/GenBank/DDBJ whole genome shotgun (WGS) entry which is preliminary data.</text>
</comment>